<accession>A0A0F5NDT7</accession>
<dbReference type="AlphaFoldDB" id="A0A0F5NDT7"/>
<comment type="caution">
    <text evidence="1">The sequence shown here is derived from an EMBL/GenBank/DDBJ whole genome shotgun (WGS) entry which is preliminary data.</text>
</comment>
<reference evidence="1 2" key="1">
    <citation type="submission" date="2016-01" db="EMBL/GenBank/DDBJ databases">
        <title>The new phylogeny of the genus Mycobacterium.</title>
        <authorList>
            <person name="Tarcisio F."/>
            <person name="Conor M."/>
            <person name="Antonella G."/>
            <person name="Elisabetta G."/>
            <person name="Giulia F.S."/>
            <person name="Sara T."/>
            <person name="Anna F."/>
            <person name="Clotilde B."/>
            <person name="Roberto B."/>
            <person name="Veronica D.S."/>
            <person name="Fabio R."/>
            <person name="Monica P."/>
            <person name="Olivier J."/>
            <person name="Enrico T."/>
            <person name="Nicola S."/>
        </authorList>
    </citation>
    <scope>NUCLEOTIDE SEQUENCE [LARGE SCALE GENOMIC DNA]</scope>
    <source>
        <strain evidence="1 2">DSM 44803</strain>
    </source>
</reference>
<evidence type="ECO:0000313" key="2">
    <source>
        <dbReference type="Proteomes" id="UP000193781"/>
    </source>
</evidence>
<evidence type="ECO:0000313" key="1">
    <source>
        <dbReference type="EMBL" id="ORW23546.1"/>
    </source>
</evidence>
<keyword evidence="2" id="KW-1185">Reference proteome</keyword>
<gene>
    <name evidence="1" type="ORF">AWC17_04215</name>
</gene>
<name>A0A0F5NDT7_9MYCO</name>
<sequence>MVPIVGVALKMQEPYVPGLPLPLVSVTVTRRLGMLFSVAGWNWTLAVSARAIPAPKHKTADAATPSAERTCFFVGLQRFTLRVLSRRGAPHGLSPIE</sequence>
<protein>
    <submittedName>
        <fullName evidence="1">Uncharacterized protein</fullName>
    </submittedName>
</protein>
<proteinExistence type="predicted"/>
<dbReference type="Proteomes" id="UP000193781">
    <property type="component" value="Unassembled WGS sequence"/>
</dbReference>
<dbReference type="EMBL" id="LQPH01000115">
    <property type="protein sequence ID" value="ORW23546.1"/>
    <property type="molecule type" value="Genomic_DNA"/>
</dbReference>
<organism evidence="1 2">
    <name type="scientific">Mycobacterium nebraskense</name>
    <dbReference type="NCBI Taxonomy" id="244292"/>
    <lineage>
        <taxon>Bacteria</taxon>
        <taxon>Bacillati</taxon>
        <taxon>Actinomycetota</taxon>
        <taxon>Actinomycetes</taxon>
        <taxon>Mycobacteriales</taxon>
        <taxon>Mycobacteriaceae</taxon>
        <taxon>Mycobacterium</taxon>
    </lineage>
</organism>